<sequence>MCIDYNGVRVERQILRSTLTDTFLHCGLKCKHRSIAHRLASAQRKRRR</sequence>
<accession>A0A2K4WEE8</accession>
<reference evidence="2" key="1">
    <citation type="submission" date="2017-11" db="EMBL/GenBank/DDBJ databases">
        <authorList>
            <person name="Blom J."/>
        </authorList>
    </citation>
    <scope>NUCLEOTIDE SEQUENCE [LARGE SCALE GENOMIC DNA]</scope>
</reference>
<evidence type="ECO:0000313" key="1">
    <source>
        <dbReference type="EMBL" id="SOS34265.1"/>
    </source>
</evidence>
<name>A0A2K4WEE8_9PSED</name>
<dbReference type="AlphaFoldDB" id="A0A2K4WEE8"/>
<gene>
    <name evidence="1" type="ORF">CFBP6411_02908</name>
</gene>
<proteinExistence type="predicted"/>
<evidence type="ECO:0000313" key="2">
    <source>
        <dbReference type="Proteomes" id="UP000238093"/>
    </source>
</evidence>
<dbReference type="Proteomes" id="UP000238093">
    <property type="component" value="Chromosome I"/>
</dbReference>
<dbReference type="EMBL" id="LT963408">
    <property type="protein sequence ID" value="SOS34265.1"/>
    <property type="molecule type" value="Genomic_DNA"/>
</dbReference>
<protein>
    <submittedName>
        <fullName evidence="1">Uncharacterized protein</fullName>
    </submittedName>
</protein>
<organism evidence="1 2">
    <name type="scientific">Pseudomonas syringae group genomosp. 3</name>
    <dbReference type="NCBI Taxonomy" id="251701"/>
    <lineage>
        <taxon>Bacteria</taxon>
        <taxon>Pseudomonadati</taxon>
        <taxon>Pseudomonadota</taxon>
        <taxon>Gammaproteobacteria</taxon>
        <taxon>Pseudomonadales</taxon>
        <taxon>Pseudomonadaceae</taxon>
        <taxon>Pseudomonas</taxon>
    </lineage>
</organism>